<evidence type="ECO:0000259" key="7">
    <source>
        <dbReference type="PROSITE" id="PS51635"/>
    </source>
</evidence>
<comment type="caution">
    <text evidence="8">The sequence shown here is derived from an EMBL/GenBank/DDBJ whole genome shotgun (WGS) entry which is preliminary data.</text>
</comment>
<dbReference type="SMART" id="SM00100">
    <property type="entry name" value="cNMP"/>
    <property type="match status" value="1"/>
</dbReference>
<accession>A0A1Q4I0U0</accession>
<dbReference type="CDD" id="cd07205">
    <property type="entry name" value="Pat_PNPLA6_PNPLA7_NTE1_like"/>
    <property type="match status" value="1"/>
</dbReference>
<keyword evidence="4 5" id="KW-0443">Lipid metabolism</keyword>
<dbReference type="Pfam" id="PF01734">
    <property type="entry name" value="Patatin"/>
    <property type="match status" value="1"/>
</dbReference>
<feature type="active site" description="Proton acceptor" evidence="5">
    <location>
        <position position="457"/>
    </location>
</feature>
<dbReference type="InterPro" id="IPR050301">
    <property type="entry name" value="NTE"/>
</dbReference>
<dbReference type="InterPro" id="IPR014710">
    <property type="entry name" value="RmlC-like_jellyroll"/>
</dbReference>
<dbReference type="InterPro" id="IPR016035">
    <property type="entry name" value="Acyl_Trfase/lysoPLipase"/>
</dbReference>
<feature type="short sequence motif" description="GXGXXG" evidence="5">
    <location>
        <begin position="313"/>
        <end position="318"/>
    </location>
</feature>
<evidence type="ECO:0000256" key="1">
    <source>
        <dbReference type="ARBA" id="ARBA00006636"/>
    </source>
</evidence>
<evidence type="ECO:0000256" key="4">
    <source>
        <dbReference type="ARBA" id="ARBA00023098"/>
    </source>
</evidence>
<feature type="short sequence motif" description="GXSXG" evidence="5">
    <location>
        <begin position="340"/>
        <end position="344"/>
    </location>
</feature>
<proteinExistence type="inferred from homology"/>
<dbReference type="EMBL" id="MPNT01000002">
    <property type="protein sequence ID" value="OJZ75573.1"/>
    <property type="molecule type" value="Genomic_DNA"/>
</dbReference>
<evidence type="ECO:0000259" key="6">
    <source>
        <dbReference type="PROSITE" id="PS50042"/>
    </source>
</evidence>
<dbReference type="STRING" id="53378.BRW65_03205"/>
<evidence type="ECO:0000313" key="9">
    <source>
        <dbReference type="Proteomes" id="UP000186438"/>
    </source>
</evidence>
<name>A0A1Q4I0U0_9MYCO</name>
<keyword evidence="9" id="KW-1185">Reference proteome</keyword>
<dbReference type="GO" id="GO:0004622">
    <property type="term" value="F:phosphatidylcholine lysophospholipase activity"/>
    <property type="evidence" value="ECO:0007669"/>
    <property type="project" value="InterPro"/>
</dbReference>
<dbReference type="InterPro" id="IPR002641">
    <property type="entry name" value="PNPLA_dom"/>
</dbReference>
<dbReference type="InterPro" id="IPR018490">
    <property type="entry name" value="cNMP-bd_dom_sf"/>
</dbReference>
<dbReference type="SUPFAM" id="SSF52151">
    <property type="entry name" value="FabD/lysophospholipase-like"/>
    <property type="match status" value="1"/>
</dbReference>
<feature type="domain" description="Cyclic nucleotide-binding" evidence="6">
    <location>
        <begin position="24"/>
        <end position="140"/>
    </location>
</feature>
<dbReference type="PROSITE" id="PS51635">
    <property type="entry name" value="PNPLA"/>
    <property type="match status" value="1"/>
</dbReference>
<feature type="short sequence motif" description="DGA/G" evidence="5">
    <location>
        <begin position="457"/>
        <end position="459"/>
    </location>
</feature>
<evidence type="ECO:0000313" key="8">
    <source>
        <dbReference type="EMBL" id="OJZ75573.1"/>
    </source>
</evidence>
<dbReference type="RefSeq" id="WP_073871258.1">
    <property type="nucleotide sequence ID" value="NZ_MPNT01000002.1"/>
</dbReference>
<dbReference type="Pfam" id="PF00027">
    <property type="entry name" value="cNMP_binding"/>
    <property type="match status" value="1"/>
</dbReference>
<dbReference type="Proteomes" id="UP000186438">
    <property type="component" value="Unassembled WGS sequence"/>
</dbReference>
<feature type="active site" description="Nucleophile" evidence="5">
    <location>
        <position position="342"/>
    </location>
</feature>
<comment type="similarity">
    <text evidence="1">Belongs to the NTE family.</text>
</comment>
<dbReference type="PROSITE" id="PS01237">
    <property type="entry name" value="UPF0028"/>
    <property type="match status" value="1"/>
</dbReference>
<gene>
    <name evidence="8" type="ORF">BRW65_03205</name>
</gene>
<keyword evidence="2 5" id="KW-0378">Hydrolase</keyword>
<dbReference type="InterPro" id="IPR000595">
    <property type="entry name" value="cNMP-bd_dom"/>
</dbReference>
<dbReference type="SUPFAM" id="SSF51206">
    <property type="entry name" value="cAMP-binding domain-like"/>
    <property type="match status" value="1"/>
</dbReference>
<dbReference type="OrthoDB" id="7375466at2"/>
<dbReference type="PANTHER" id="PTHR14226">
    <property type="entry name" value="NEUROPATHY TARGET ESTERASE/SWISS CHEESE D.MELANOGASTER"/>
    <property type="match status" value="1"/>
</dbReference>
<evidence type="ECO:0000256" key="5">
    <source>
        <dbReference type="PROSITE-ProRule" id="PRU01161"/>
    </source>
</evidence>
<evidence type="ECO:0000256" key="2">
    <source>
        <dbReference type="ARBA" id="ARBA00022801"/>
    </source>
</evidence>
<reference evidence="8 9" key="1">
    <citation type="submission" date="2016-11" db="EMBL/GenBank/DDBJ databases">
        <title>Genome sequences of unsequenced Mycobacteria.</title>
        <authorList>
            <person name="Greninger A.L."/>
            <person name="Fang F."/>
            <person name="Jerome K.R."/>
        </authorList>
    </citation>
    <scope>NUCLEOTIDE SEQUENCE [LARGE SCALE GENOMIC DNA]</scope>
    <source>
        <strain evidence="8 9">M11</strain>
    </source>
</reference>
<dbReference type="Gene3D" id="3.40.1090.10">
    <property type="entry name" value="Cytosolic phospholipase A2 catalytic domain"/>
    <property type="match status" value="2"/>
</dbReference>
<organism evidence="8 9">
    <name type="scientific">Mycobacterium paraffinicum</name>
    <dbReference type="NCBI Taxonomy" id="53378"/>
    <lineage>
        <taxon>Bacteria</taxon>
        <taxon>Bacillati</taxon>
        <taxon>Actinomycetota</taxon>
        <taxon>Actinomycetes</taxon>
        <taxon>Mycobacteriales</taxon>
        <taxon>Mycobacteriaceae</taxon>
        <taxon>Mycobacterium</taxon>
    </lineage>
</organism>
<dbReference type="GO" id="GO:0046470">
    <property type="term" value="P:phosphatidylcholine metabolic process"/>
    <property type="evidence" value="ECO:0007669"/>
    <property type="project" value="InterPro"/>
</dbReference>
<dbReference type="InterPro" id="IPR001423">
    <property type="entry name" value="LysoPLipase_patatin_CS"/>
</dbReference>
<dbReference type="AlphaFoldDB" id="A0A1Q4I0U0"/>
<sequence>MVAEGQSPEPRAADERTALRSIPIFAEIDDEQLDLLTKTVGRQHVPANEWLFHLGDPSDAIYVIASGRFAAIGLDGQVLREMASGDSIGDLGVITGAARSAGVRALRDGVVWRIAADTFSEVLAKAPQLQSAMFRAMAVMLRESRAATVSRGRRVVGVVSTGDAVAMPIIEAIATRLRSHGRAAVVAPRVETTAAANHYGELVEAFSETLDRVERSNDWVLLVADRGSGDNWRRYVTAQSDRVVVLADQTHPPDTLEPPVTQGPVHLVTCGVVPDPSWWDLLHPVSHHPADDDGIGALARRITGRSLGLVLGGGGARGLAHYGVYEELTRAGVVIDRFGGTSSGALAAATFALGLDARDCTAAARKYIAETRPVSDYTIPAIALTRGRRVDRLIEGFFGSTTLIEHLPREFFSVSTDIITGDQIIHRRGLLWVAVRASISIPGLLPPVQHHERLLVDGGLMNILPADVMCADPDGEVICVDLRTTWVPSKGFGPLPAKLQPPAFVRRLVTGTDVALPPLQDTLLRSVELAAPKWNLRELPRVTAIIEPDVSAIGPLDFKNIDAALQAGRKAARAALEAQPALVR</sequence>
<evidence type="ECO:0000256" key="3">
    <source>
        <dbReference type="ARBA" id="ARBA00022963"/>
    </source>
</evidence>
<protein>
    <submittedName>
        <fullName evidence="8">Esterase</fullName>
    </submittedName>
</protein>
<dbReference type="Gene3D" id="2.60.120.10">
    <property type="entry name" value="Jelly Rolls"/>
    <property type="match status" value="1"/>
</dbReference>
<feature type="domain" description="PNPLA" evidence="7">
    <location>
        <begin position="309"/>
        <end position="470"/>
    </location>
</feature>
<dbReference type="CDD" id="cd00038">
    <property type="entry name" value="CAP_ED"/>
    <property type="match status" value="1"/>
</dbReference>
<dbReference type="PANTHER" id="PTHR14226:SF29">
    <property type="entry name" value="NEUROPATHY TARGET ESTERASE SWS"/>
    <property type="match status" value="1"/>
</dbReference>
<keyword evidence="3 5" id="KW-0442">Lipid degradation</keyword>
<dbReference type="GO" id="GO:0016042">
    <property type="term" value="P:lipid catabolic process"/>
    <property type="evidence" value="ECO:0007669"/>
    <property type="project" value="UniProtKB-UniRule"/>
</dbReference>
<dbReference type="PROSITE" id="PS50042">
    <property type="entry name" value="CNMP_BINDING_3"/>
    <property type="match status" value="1"/>
</dbReference>